<dbReference type="Proteomes" id="UP000499080">
    <property type="component" value="Unassembled WGS sequence"/>
</dbReference>
<reference evidence="1 2" key="1">
    <citation type="journal article" date="2019" name="Sci. Rep.">
        <title>Orb-weaving spider Araneus ventricosus genome elucidates the spidroin gene catalogue.</title>
        <authorList>
            <person name="Kono N."/>
            <person name="Nakamura H."/>
            <person name="Ohtoshi R."/>
            <person name="Moran D.A.P."/>
            <person name="Shinohara A."/>
            <person name="Yoshida Y."/>
            <person name="Fujiwara M."/>
            <person name="Mori M."/>
            <person name="Tomita M."/>
            <person name="Arakawa K."/>
        </authorList>
    </citation>
    <scope>NUCLEOTIDE SEQUENCE [LARGE SCALE GENOMIC DNA]</scope>
</reference>
<comment type="caution">
    <text evidence="1">The sequence shown here is derived from an EMBL/GenBank/DDBJ whole genome shotgun (WGS) entry which is preliminary data.</text>
</comment>
<evidence type="ECO:0000313" key="1">
    <source>
        <dbReference type="EMBL" id="GBM33425.1"/>
    </source>
</evidence>
<sequence length="133" mass="15493">MTDWYLQGEKSRLNAKKMNLILIGGNRMPISSFKTVKISNNNETFGIQSKKKMINSLVLVMFTYLFEAKRRLFEMYLVILYRGQMTRTAPEPAFPTEDFHATSEEGRLPSKSNLTYTRLTYPADLLWNRISNL</sequence>
<name>A0A4Y2EZX8_ARAVE</name>
<evidence type="ECO:0000313" key="2">
    <source>
        <dbReference type="Proteomes" id="UP000499080"/>
    </source>
</evidence>
<dbReference type="EMBL" id="BGPR01000734">
    <property type="protein sequence ID" value="GBM33425.1"/>
    <property type="molecule type" value="Genomic_DNA"/>
</dbReference>
<dbReference type="AlphaFoldDB" id="A0A4Y2EZX8"/>
<keyword evidence="2" id="KW-1185">Reference proteome</keyword>
<organism evidence="1 2">
    <name type="scientific">Araneus ventricosus</name>
    <name type="common">Orbweaver spider</name>
    <name type="synonym">Epeira ventricosa</name>
    <dbReference type="NCBI Taxonomy" id="182803"/>
    <lineage>
        <taxon>Eukaryota</taxon>
        <taxon>Metazoa</taxon>
        <taxon>Ecdysozoa</taxon>
        <taxon>Arthropoda</taxon>
        <taxon>Chelicerata</taxon>
        <taxon>Arachnida</taxon>
        <taxon>Araneae</taxon>
        <taxon>Araneomorphae</taxon>
        <taxon>Entelegynae</taxon>
        <taxon>Araneoidea</taxon>
        <taxon>Araneidae</taxon>
        <taxon>Araneus</taxon>
    </lineage>
</organism>
<protein>
    <submittedName>
        <fullName evidence="1">Uncharacterized protein</fullName>
    </submittedName>
</protein>
<gene>
    <name evidence="1" type="ORF">AVEN_55760_1</name>
</gene>
<accession>A0A4Y2EZX8</accession>
<proteinExistence type="predicted"/>